<evidence type="ECO:0000313" key="3">
    <source>
        <dbReference type="Proteomes" id="UP000740926"/>
    </source>
</evidence>
<comment type="caution">
    <text evidence="2">The sequence shown here is derived from an EMBL/GenBank/DDBJ whole genome shotgun (WGS) entry which is preliminary data.</text>
</comment>
<feature type="compositionally biased region" description="Basic and acidic residues" evidence="1">
    <location>
        <begin position="77"/>
        <end position="96"/>
    </location>
</feature>
<organism evidence="2 3">
    <name type="scientific">Rhizopus delemar</name>
    <dbReference type="NCBI Taxonomy" id="936053"/>
    <lineage>
        <taxon>Eukaryota</taxon>
        <taxon>Fungi</taxon>
        <taxon>Fungi incertae sedis</taxon>
        <taxon>Mucoromycota</taxon>
        <taxon>Mucoromycotina</taxon>
        <taxon>Mucoromycetes</taxon>
        <taxon>Mucorales</taxon>
        <taxon>Mucorineae</taxon>
        <taxon>Rhizopodaceae</taxon>
        <taxon>Rhizopus</taxon>
    </lineage>
</organism>
<sequence length="145" mass="14401">MLRIDMNDHAAGHSSMAAQGGTLAAGAEPGAGHRPAGGGTAEGHRCTHALATGLRRVPVRRHRLLAGDGDDAGAVDPADRSVDGRLRRSGPRRERLGFAGGAPPGRAAPPAPDGRAPGPGPAAAAAAGLVRAVRRRLAAADTAGQ</sequence>
<name>A0A9P6Y1A2_9FUNG</name>
<reference evidence="2 3" key="1">
    <citation type="journal article" date="2020" name="Microb. Genom.">
        <title>Genetic diversity of clinical and environmental Mucorales isolates obtained from an investigation of mucormycosis cases among solid organ transplant recipients.</title>
        <authorList>
            <person name="Nguyen M.H."/>
            <person name="Kaul D."/>
            <person name="Muto C."/>
            <person name="Cheng S.J."/>
            <person name="Richter R.A."/>
            <person name="Bruno V.M."/>
            <person name="Liu G."/>
            <person name="Beyhan S."/>
            <person name="Sundermann A.J."/>
            <person name="Mounaud S."/>
            <person name="Pasculle A.W."/>
            <person name="Nierman W.C."/>
            <person name="Driscoll E."/>
            <person name="Cumbie R."/>
            <person name="Clancy C.J."/>
            <person name="Dupont C.L."/>
        </authorList>
    </citation>
    <scope>NUCLEOTIDE SEQUENCE [LARGE SCALE GENOMIC DNA]</scope>
    <source>
        <strain evidence="2 3">GL24</strain>
    </source>
</reference>
<dbReference type="EMBL" id="JAANIU010007880">
    <property type="protein sequence ID" value="KAG1536463.1"/>
    <property type="molecule type" value="Genomic_DNA"/>
</dbReference>
<dbReference type="AlphaFoldDB" id="A0A9P6Y1A2"/>
<evidence type="ECO:0000313" key="2">
    <source>
        <dbReference type="EMBL" id="KAG1536463.1"/>
    </source>
</evidence>
<feature type="compositionally biased region" description="Low complexity" evidence="1">
    <location>
        <begin position="113"/>
        <end position="123"/>
    </location>
</feature>
<feature type="region of interest" description="Disordered" evidence="1">
    <location>
        <begin position="1"/>
        <end position="47"/>
    </location>
</feature>
<gene>
    <name evidence="2" type="ORF">G6F50_015057</name>
</gene>
<protein>
    <submittedName>
        <fullName evidence="2">Uncharacterized protein</fullName>
    </submittedName>
</protein>
<keyword evidence="3" id="KW-1185">Reference proteome</keyword>
<feature type="compositionally biased region" description="Basic and acidic residues" evidence="1">
    <location>
        <begin position="1"/>
        <end position="11"/>
    </location>
</feature>
<evidence type="ECO:0000256" key="1">
    <source>
        <dbReference type="SAM" id="MobiDB-lite"/>
    </source>
</evidence>
<dbReference type="Proteomes" id="UP000740926">
    <property type="component" value="Unassembled WGS sequence"/>
</dbReference>
<proteinExistence type="predicted"/>
<accession>A0A9P6Y1A2</accession>
<feature type="region of interest" description="Disordered" evidence="1">
    <location>
        <begin position="65"/>
        <end position="123"/>
    </location>
</feature>